<dbReference type="UniPathway" id="UPA00588">
    <property type="reaction ID" value="UER00646"/>
</dbReference>
<evidence type="ECO:0000313" key="14">
    <source>
        <dbReference type="Proteomes" id="UP000308978"/>
    </source>
</evidence>
<dbReference type="GO" id="GO:0003999">
    <property type="term" value="F:adenine phosphoribosyltransferase activity"/>
    <property type="evidence" value="ECO:0007669"/>
    <property type="project" value="UniProtKB-UniRule"/>
</dbReference>
<dbReference type="Gene3D" id="3.40.50.2020">
    <property type="match status" value="1"/>
</dbReference>
<keyword evidence="9 11" id="KW-0808">Transferase</keyword>
<evidence type="ECO:0000256" key="3">
    <source>
        <dbReference type="ARBA" id="ARBA00004496"/>
    </source>
</evidence>
<comment type="caution">
    <text evidence="13">The sequence shown here is derived from an EMBL/GenBank/DDBJ whole genome shotgun (WGS) entry which is preliminary data.</text>
</comment>
<comment type="pathway">
    <text evidence="4 11">Purine metabolism; AMP biosynthesis via salvage pathway; AMP from adenine: step 1/1.</text>
</comment>
<dbReference type="GO" id="GO:0006168">
    <property type="term" value="P:adenine salvage"/>
    <property type="evidence" value="ECO:0007669"/>
    <property type="project" value="InterPro"/>
</dbReference>
<dbReference type="EMBL" id="SSTJ01000001">
    <property type="protein sequence ID" value="THG38966.1"/>
    <property type="molecule type" value="Genomic_DNA"/>
</dbReference>
<organism evidence="13 14">
    <name type="scientific">Adlercreutzia caecimuris</name>
    <dbReference type="NCBI Taxonomy" id="671266"/>
    <lineage>
        <taxon>Bacteria</taxon>
        <taxon>Bacillati</taxon>
        <taxon>Actinomycetota</taxon>
        <taxon>Coriobacteriia</taxon>
        <taxon>Eggerthellales</taxon>
        <taxon>Eggerthellaceae</taxon>
        <taxon>Adlercreutzia</taxon>
    </lineage>
</organism>
<evidence type="ECO:0000256" key="6">
    <source>
        <dbReference type="ARBA" id="ARBA00011893"/>
    </source>
</evidence>
<keyword evidence="8 11" id="KW-0328">Glycosyltransferase</keyword>
<evidence type="ECO:0000256" key="4">
    <source>
        <dbReference type="ARBA" id="ARBA00004659"/>
    </source>
</evidence>
<dbReference type="RefSeq" id="WP_136432655.1">
    <property type="nucleotide sequence ID" value="NZ_CAJTBT010000005.1"/>
</dbReference>
<dbReference type="FunFam" id="3.40.50.2020:FF:000021">
    <property type="entry name" value="Adenine phosphoribosyltransferase"/>
    <property type="match status" value="1"/>
</dbReference>
<dbReference type="NCBIfam" id="NF002636">
    <property type="entry name" value="PRK02304.1-5"/>
    <property type="match status" value="1"/>
</dbReference>
<evidence type="ECO:0000313" key="13">
    <source>
        <dbReference type="EMBL" id="THG38966.1"/>
    </source>
</evidence>
<evidence type="ECO:0000256" key="1">
    <source>
        <dbReference type="ARBA" id="ARBA00000868"/>
    </source>
</evidence>
<dbReference type="InterPro" id="IPR050054">
    <property type="entry name" value="UPRTase/APRTase"/>
</dbReference>
<dbReference type="GO" id="GO:0002055">
    <property type="term" value="F:adenine binding"/>
    <property type="evidence" value="ECO:0007669"/>
    <property type="project" value="TreeGrafter"/>
</dbReference>
<evidence type="ECO:0000256" key="10">
    <source>
        <dbReference type="ARBA" id="ARBA00022726"/>
    </source>
</evidence>
<dbReference type="NCBIfam" id="NF002634">
    <property type="entry name" value="PRK02304.1-3"/>
    <property type="match status" value="1"/>
</dbReference>
<comment type="catalytic activity">
    <reaction evidence="1 11">
        <text>AMP + diphosphate = 5-phospho-alpha-D-ribose 1-diphosphate + adenine</text>
        <dbReference type="Rhea" id="RHEA:16609"/>
        <dbReference type="ChEBI" id="CHEBI:16708"/>
        <dbReference type="ChEBI" id="CHEBI:33019"/>
        <dbReference type="ChEBI" id="CHEBI:58017"/>
        <dbReference type="ChEBI" id="CHEBI:456215"/>
        <dbReference type="EC" id="2.4.2.7"/>
    </reaction>
</comment>
<sequence>MRPYEELIVPIPDYPKPGIVFQDLTPAFADGVTFAAMVDDLAAHFAGAGITKVVGAEARGFIVGAAVALRLGAGFVPCRKPGKLPRTTLRESYVLEYGTDALEIHADALTPDDVVLIVDDLVATGGTTTAMVRLVRASGAHLAGLGFVMELAFLSPRAVIAEETDAEVFSLIAVEGEPRT</sequence>
<dbReference type="CDD" id="cd06223">
    <property type="entry name" value="PRTases_typeI"/>
    <property type="match status" value="1"/>
</dbReference>
<evidence type="ECO:0000259" key="12">
    <source>
        <dbReference type="Pfam" id="PF00156"/>
    </source>
</evidence>
<proteinExistence type="inferred from homology"/>
<dbReference type="InterPro" id="IPR000836">
    <property type="entry name" value="PRTase_dom"/>
</dbReference>
<accession>A0A4S4G988</accession>
<dbReference type="Proteomes" id="UP000308978">
    <property type="component" value="Unassembled WGS sequence"/>
</dbReference>
<keyword evidence="10 11" id="KW-0660">Purine salvage</keyword>
<comment type="function">
    <text evidence="2 11">Catalyzes a salvage reaction resulting in the formation of AMP, that is energically less costly than de novo synthesis.</text>
</comment>
<dbReference type="InterPro" id="IPR005764">
    <property type="entry name" value="Ade_phspho_trans"/>
</dbReference>
<evidence type="ECO:0000256" key="5">
    <source>
        <dbReference type="ARBA" id="ARBA00008391"/>
    </source>
</evidence>
<keyword evidence="7 11" id="KW-0963">Cytoplasm</keyword>
<evidence type="ECO:0000256" key="8">
    <source>
        <dbReference type="ARBA" id="ARBA00022676"/>
    </source>
</evidence>
<comment type="subunit">
    <text evidence="11">Homodimer.</text>
</comment>
<protein>
    <recommendedName>
        <fullName evidence="6 11">Adenine phosphoribosyltransferase</fullName>
        <shortName evidence="11">APRT</shortName>
        <ecNumber evidence="6 11">2.4.2.7</ecNumber>
    </recommendedName>
</protein>
<comment type="similarity">
    <text evidence="5 11">Belongs to the purine/pyrimidine phosphoribosyltransferase family.</text>
</comment>
<evidence type="ECO:0000256" key="11">
    <source>
        <dbReference type="HAMAP-Rule" id="MF_00004"/>
    </source>
</evidence>
<dbReference type="EC" id="2.4.2.7" evidence="6 11"/>
<dbReference type="InterPro" id="IPR029057">
    <property type="entry name" value="PRTase-like"/>
</dbReference>
<dbReference type="HAMAP" id="MF_00004">
    <property type="entry name" value="Aden_phosphoribosyltr"/>
    <property type="match status" value="1"/>
</dbReference>
<dbReference type="SUPFAM" id="SSF53271">
    <property type="entry name" value="PRTase-like"/>
    <property type="match status" value="1"/>
</dbReference>
<comment type="subcellular location">
    <subcellularLocation>
        <location evidence="3 11">Cytoplasm</location>
    </subcellularLocation>
</comment>
<feature type="domain" description="Phosphoribosyltransferase" evidence="12">
    <location>
        <begin position="46"/>
        <end position="145"/>
    </location>
</feature>
<reference evidence="13 14" key="1">
    <citation type="submission" date="2019-04" db="EMBL/GenBank/DDBJ databases">
        <title>Microbes associate with the intestines of laboratory mice.</title>
        <authorList>
            <person name="Navarre W."/>
            <person name="Wong E."/>
            <person name="Huang K.C."/>
            <person name="Tropini C."/>
            <person name="Ng K."/>
            <person name="Yu B."/>
        </authorList>
    </citation>
    <scope>NUCLEOTIDE SEQUENCE [LARGE SCALE GENOMIC DNA]</scope>
    <source>
        <strain evidence="13 14">NM80_B27</strain>
    </source>
</reference>
<dbReference type="GO" id="GO:0005737">
    <property type="term" value="C:cytoplasm"/>
    <property type="evidence" value="ECO:0007669"/>
    <property type="project" value="UniProtKB-SubCell"/>
</dbReference>
<dbReference type="PANTHER" id="PTHR32315">
    <property type="entry name" value="ADENINE PHOSPHORIBOSYLTRANSFERASE"/>
    <property type="match status" value="1"/>
</dbReference>
<dbReference type="PANTHER" id="PTHR32315:SF3">
    <property type="entry name" value="ADENINE PHOSPHORIBOSYLTRANSFERASE"/>
    <property type="match status" value="1"/>
</dbReference>
<dbReference type="AlphaFoldDB" id="A0A4S4G988"/>
<evidence type="ECO:0000256" key="2">
    <source>
        <dbReference type="ARBA" id="ARBA00003968"/>
    </source>
</evidence>
<dbReference type="GO" id="GO:0044209">
    <property type="term" value="P:AMP salvage"/>
    <property type="evidence" value="ECO:0007669"/>
    <property type="project" value="UniProtKB-UniRule"/>
</dbReference>
<evidence type="ECO:0000256" key="7">
    <source>
        <dbReference type="ARBA" id="ARBA00022490"/>
    </source>
</evidence>
<dbReference type="GO" id="GO:0016208">
    <property type="term" value="F:AMP binding"/>
    <property type="evidence" value="ECO:0007669"/>
    <property type="project" value="TreeGrafter"/>
</dbReference>
<evidence type="ECO:0000256" key="9">
    <source>
        <dbReference type="ARBA" id="ARBA00022679"/>
    </source>
</evidence>
<dbReference type="NCBIfam" id="TIGR01090">
    <property type="entry name" value="apt"/>
    <property type="match status" value="1"/>
</dbReference>
<dbReference type="Pfam" id="PF00156">
    <property type="entry name" value="Pribosyltran"/>
    <property type="match status" value="1"/>
</dbReference>
<dbReference type="GO" id="GO:0006166">
    <property type="term" value="P:purine ribonucleoside salvage"/>
    <property type="evidence" value="ECO:0007669"/>
    <property type="project" value="UniProtKB-UniRule"/>
</dbReference>
<gene>
    <name evidence="11" type="primary">apt</name>
    <name evidence="13" type="ORF">E5986_01375</name>
</gene>
<name>A0A4S4G988_9ACTN</name>